<dbReference type="AlphaFoldDB" id="A0A9P7D7M4"/>
<dbReference type="EMBL" id="JABBWD010000004">
    <property type="protein sequence ID" value="KAG1782043.1"/>
    <property type="molecule type" value="Genomic_DNA"/>
</dbReference>
<proteinExistence type="predicted"/>
<gene>
    <name evidence="1" type="ORF">EV702DRAFT_1041765</name>
</gene>
<name>A0A9P7D7M4_9AGAM</name>
<dbReference type="Proteomes" id="UP000714275">
    <property type="component" value="Unassembled WGS sequence"/>
</dbReference>
<protein>
    <submittedName>
        <fullName evidence="1">Uncharacterized protein</fullName>
    </submittedName>
</protein>
<evidence type="ECO:0000313" key="2">
    <source>
        <dbReference type="Proteomes" id="UP000714275"/>
    </source>
</evidence>
<comment type="caution">
    <text evidence="1">The sequence shown here is derived from an EMBL/GenBank/DDBJ whole genome shotgun (WGS) entry which is preliminary data.</text>
</comment>
<keyword evidence="2" id="KW-1185">Reference proteome</keyword>
<sequence length="220" mass="24528">MYVEGEKLHVRNGFQQIYRCMREQLLVCTAGVVAIGVQIQLGETNILRRNVVTRSDMGPPGGIRSLTFVPLDVYISLNCPLKTDMWCVADVMLDRDRDFDRKGTSLSPSGAVAFHTLVGTYPLLEALHILTFVIPRYGFSTGKDKEDDEKAGVKSTAVHLGEEICPALSFLMCCTYLNWKTFILRLTYVATGCPDSRLIRSNDLETAERKKNEDKSVSAA</sequence>
<organism evidence="1 2">
    <name type="scientific">Suillus placidus</name>
    <dbReference type="NCBI Taxonomy" id="48579"/>
    <lineage>
        <taxon>Eukaryota</taxon>
        <taxon>Fungi</taxon>
        <taxon>Dikarya</taxon>
        <taxon>Basidiomycota</taxon>
        <taxon>Agaricomycotina</taxon>
        <taxon>Agaricomycetes</taxon>
        <taxon>Agaricomycetidae</taxon>
        <taxon>Boletales</taxon>
        <taxon>Suillineae</taxon>
        <taxon>Suillaceae</taxon>
        <taxon>Suillus</taxon>
    </lineage>
</organism>
<reference evidence="1" key="1">
    <citation type="journal article" date="2020" name="New Phytol.">
        <title>Comparative genomics reveals dynamic genome evolution in host specialist ectomycorrhizal fungi.</title>
        <authorList>
            <person name="Lofgren L.A."/>
            <person name="Nguyen N.H."/>
            <person name="Vilgalys R."/>
            <person name="Ruytinx J."/>
            <person name="Liao H.L."/>
            <person name="Branco S."/>
            <person name="Kuo A."/>
            <person name="LaButti K."/>
            <person name="Lipzen A."/>
            <person name="Andreopoulos W."/>
            <person name="Pangilinan J."/>
            <person name="Riley R."/>
            <person name="Hundley H."/>
            <person name="Na H."/>
            <person name="Barry K."/>
            <person name="Grigoriev I.V."/>
            <person name="Stajich J.E."/>
            <person name="Kennedy P.G."/>
        </authorList>
    </citation>
    <scope>NUCLEOTIDE SEQUENCE</scope>
    <source>
        <strain evidence="1">DOB743</strain>
    </source>
</reference>
<accession>A0A9P7D7M4</accession>
<evidence type="ECO:0000313" key="1">
    <source>
        <dbReference type="EMBL" id="KAG1782043.1"/>
    </source>
</evidence>
<dbReference type="OrthoDB" id="10590380at2759"/>